<evidence type="ECO:0000313" key="7">
    <source>
        <dbReference type="Proteomes" id="UP001560267"/>
    </source>
</evidence>
<proteinExistence type="inferred from homology"/>
<evidence type="ECO:0000256" key="1">
    <source>
        <dbReference type="ARBA" id="ARBA00010164"/>
    </source>
</evidence>
<sequence length="412" mass="45249">MVSTDSLAIWLEGEPVARVERNSQGRLSFTYLDSIFDRFNPGAPVVSLSLPLVRKSYPNALTKYFLDNLLPEEPARSTLAARFRLDPSDTFGLLSELGKECAGALVIQHLDDQSPLVGADPSLATPVDDKTVASHLQALPQSPLGVGNGVRISLAGAQNKLLLTRLEDGRWALPTGGVPSTHILKPPITDQRFPFSVDNEYFCMRLASNTGLAVAEVERLEFDDIPVLAIKRFDRRGEDGRLIRIHQEDACQAIGIPVTHKYQANGGPSLKQIARILSEYGTHDDLISLLELVTFNVAIGNCDAHGKNFTLVHLPEGIRLAPGYDLMSTLCYAQHDKQMGMFIDGIQTVDRVRPERIIKEATGWGIRQHNAEETVYTLLERLPESVAATINDLGTPNEALIRTIDSQIGLLT</sequence>
<comment type="similarity">
    <text evidence="1">Belongs to the HipA Ser/Thr kinase family.</text>
</comment>
<keyword evidence="7" id="KW-1185">Reference proteome</keyword>
<reference evidence="6 7" key="1">
    <citation type="submission" date="2024-07" db="EMBL/GenBank/DDBJ databases">
        <title>Draft Genome Sequence of Ferrimicrobium acidiphilum Strain YE2023, Isolated from a Pulp of Bioleach Reactor.</title>
        <authorList>
            <person name="Elkina Y.A."/>
            <person name="Bulaeva A.G."/>
            <person name="Beletsky A.V."/>
            <person name="Mardanov A.V."/>
        </authorList>
    </citation>
    <scope>NUCLEOTIDE SEQUENCE [LARGE SCALE GENOMIC DNA]</scope>
    <source>
        <strain evidence="6 7">YE2023</strain>
    </source>
</reference>
<feature type="domain" description="HipA N-terminal subdomain 1" evidence="5">
    <location>
        <begin position="7"/>
        <end position="107"/>
    </location>
</feature>
<name>A0ABV3Y8R3_9ACTN</name>
<dbReference type="InterPro" id="IPR012893">
    <property type="entry name" value="HipA-like_C"/>
</dbReference>
<dbReference type="RefSeq" id="WP_369084965.1">
    <property type="nucleotide sequence ID" value="NZ_JBFSHR010000090.1"/>
</dbReference>
<dbReference type="Gene3D" id="1.10.1070.20">
    <property type="match status" value="1"/>
</dbReference>
<accession>A0ABV3Y8R3</accession>
<dbReference type="CDD" id="cd17793">
    <property type="entry name" value="HipA"/>
    <property type="match status" value="1"/>
</dbReference>
<dbReference type="PANTHER" id="PTHR37419">
    <property type="entry name" value="SERINE/THREONINE-PROTEIN KINASE TOXIN HIPA"/>
    <property type="match status" value="1"/>
</dbReference>
<evidence type="ECO:0000259" key="4">
    <source>
        <dbReference type="Pfam" id="PF07804"/>
    </source>
</evidence>
<keyword evidence="3" id="KW-0418">Kinase</keyword>
<dbReference type="Pfam" id="PF13657">
    <property type="entry name" value="Couple_hipA"/>
    <property type="match status" value="1"/>
</dbReference>
<dbReference type="InterPro" id="IPR052028">
    <property type="entry name" value="HipA_Ser/Thr_kinase"/>
</dbReference>
<evidence type="ECO:0000256" key="2">
    <source>
        <dbReference type="ARBA" id="ARBA00022679"/>
    </source>
</evidence>
<protein>
    <submittedName>
        <fullName evidence="6">Type II toxin-antitoxin system HipA family toxin</fullName>
    </submittedName>
</protein>
<dbReference type="EMBL" id="JBFSHR010000090">
    <property type="protein sequence ID" value="MEX6430829.1"/>
    <property type="molecule type" value="Genomic_DNA"/>
</dbReference>
<keyword evidence="2" id="KW-0808">Transferase</keyword>
<evidence type="ECO:0000256" key="3">
    <source>
        <dbReference type="ARBA" id="ARBA00022777"/>
    </source>
</evidence>
<dbReference type="InterPro" id="IPR017508">
    <property type="entry name" value="HipA_N1"/>
</dbReference>
<dbReference type="PANTHER" id="PTHR37419:SF1">
    <property type="entry name" value="SERINE_THREONINE-PROTEIN KINASE TOXIN HIPA"/>
    <property type="match status" value="1"/>
</dbReference>
<evidence type="ECO:0000259" key="5">
    <source>
        <dbReference type="Pfam" id="PF13657"/>
    </source>
</evidence>
<gene>
    <name evidence="6" type="ORF">AB6A68_13435</name>
</gene>
<comment type="caution">
    <text evidence="6">The sequence shown here is derived from an EMBL/GenBank/DDBJ whole genome shotgun (WGS) entry which is preliminary data.</text>
</comment>
<dbReference type="Proteomes" id="UP001560267">
    <property type="component" value="Unassembled WGS sequence"/>
</dbReference>
<organism evidence="6 7">
    <name type="scientific">Ferrimicrobium acidiphilum</name>
    <dbReference type="NCBI Taxonomy" id="121039"/>
    <lineage>
        <taxon>Bacteria</taxon>
        <taxon>Bacillati</taxon>
        <taxon>Actinomycetota</taxon>
        <taxon>Acidimicrobiia</taxon>
        <taxon>Acidimicrobiales</taxon>
        <taxon>Acidimicrobiaceae</taxon>
        <taxon>Ferrimicrobium</taxon>
    </lineage>
</organism>
<feature type="domain" description="HipA-like C-terminal" evidence="4">
    <location>
        <begin position="152"/>
        <end position="382"/>
    </location>
</feature>
<evidence type="ECO:0000313" key="6">
    <source>
        <dbReference type="EMBL" id="MEX6430829.1"/>
    </source>
</evidence>
<dbReference type="NCBIfam" id="TIGR03071">
    <property type="entry name" value="couple_hipA"/>
    <property type="match status" value="1"/>
</dbReference>
<dbReference type="Pfam" id="PF07804">
    <property type="entry name" value="HipA_C"/>
    <property type="match status" value="1"/>
</dbReference>